<keyword evidence="2" id="KW-1185">Reference proteome</keyword>
<name>A0ABT4FLP4_9BACL</name>
<evidence type="ECO:0008006" key="3">
    <source>
        <dbReference type="Google" id="ProtNLM"/>
    </source>
</evidence>
<evidence type="ECO:0000313" key="1">
    <source>
        <dbReference type="EMBL" id="MCY9599380.1"/>
    </source>
</evidence>
<dbReference type="GeneID" id="95378157"/>
<evidence type="ECO:0000313" key="2">
    <source>
        <dbReference type="Proteomes" id="UP001527202"/>
    </source>
</evidence>
<accession>A0ABT4FLP4</accession>
<protein>
    <recommendedName>
        <fullName evidence="3">Molecular chaperone DnaJ</fullName>
    </recommendedName>
</protein>
<gene>
    <name evidence="1" type="ORF">M5X16_26920</name>
</gene>
<reference evidence="1 2" key="1">
    <citation type="submission" date="2022-05" db="EMBL/GenBank/DDBJ databases">
        <title>Genome Sequencing of Bee-Associated Microbes.</title>
        <authorList>
            <person name="Dunlap C."/>
        </authorList>
    </citation>
    <scope>NUCLEOTIDE SEQUENCE [LARGE SCALE GENOMIC DNA]</scope>
    <source>
        <strain evidence="1 2">NRRL B-23120</strain>
    </source>
</reference>
<sequence length="81" mass="8590">MMNENNDCFHCYGDGETECQSCSGEGSLGDRGICTSCGGSGKTACARCSGSGVVADAFDVQDSITDIMRSLYVRPEYTRGR</sequence>
<comment type="caution">
    <text evidence="1">The sequence shown here is derived from an EMBL/GenBank/DDBJ whole genome shotgun (WGS) entry which is preliminary data.</text>
</comment>
<dbReference type="EMBL" id="JAMDMJ010000042">
    <property type="protein sequence ID" value="MCY9599380.1"/>
    <property type="molecule type" value="Genomic_DNA"/>
</dbReference>
<proteinExistence type="predicted"/>
<dbReference type="Proteomes" id="UP001527202">
    <property type="component" value="Unassembled WGS sequence"/>
</dbReference>
<dbReference type="RefSeq" id="WP_241688736.1">
    <property type="nucleotide sequence ID" value="NZ_CP026520.1"/>
</dbReference>
<organism evidence="1 2">
    <name type="scientific">Paenibacillus chitinolyticus</name>
    <dbReference type="NCBI Taxonomy" id="79263"/>
    <lineage>
        <taxon>Bacteria</taxon>
        <taxon>Bacillati</taxon>
        <taxon>Bacillota</taxon>
        <taxon>Bacilli</taxon>
        <taxon>Bacillales</taxon>
        <taxon>Paenibacillaceae</taxon>
        <taxon>Paenibacillus</taxon>
    </lineage>
</organism>